<feature type="coiled-coil region" evidence="1">
    <location>
        <begin position="46"/>
        <end position="87"/>
    </location>
</feature>
<dbReference type="Gene3D" id="1.10.287.1490">
    <property type="match status" value="1"/>
</dbReference>
<keyword evidence="1" id="KW-0175">Coiled coil</keyword>
<sequence length="227" mass="25464">MDENVNTQFSNTDDYDGSDALLVQIDAFRDKAVKLSGLIGAKQKKVVALEALVKEREADIADKEEQIAALQSELDTKQKEADNLVMTVETQVDRMLTSVKSDISDLNQNISDKISEENHAGAEKIEVLLNTVNESVNEIKETLTQPAESSSLDDVRQDLADKIHSENVQAYRNIKETIKGMDRTDEMDISFEEKYQSLKHKFIPVIIFLIANLALTAVILLHLFDII</sequence>
<organism evidence="3 4">
    <name type="scientific">Candidatus Weimeria bifida</name>
    <dbReference type="NCBI Taxonomy" id="2599074"/>
    <lineage>
        <taxon>Bacteria</taxon>
        <taxon>Bacillati</taxon>
        <taxon>Bacillota</taxon>
        <taxon>Clostridia</taxon>
        <taxon>Lachnospirales</taxon>
        <taxon>Lachnospiraceae</taxon>
        <taxon>Candidatus Weimeria</taxon>
    </lineage>
</organism>
<feature type="transmembrane region" description="Helical" evidence="2">
    <location>
        <begin position="202"/>
        <end position="224"/>
    </location>
</feature>
<keyword evidence="2" id="KW-0472">Membrane</keyword>
<name>A0A6N7IYU4_9FIRM</name>
<accession>A0A6N7IYU4</accession>
<evidence type="ECO:0000256" key="2">
    <source>
        <dbReference type="SAM" id="Phobius"/>
    </source>
</evidence>
<reference evidence="3" key="1">
    <citation type="journal article" date="2020" name="Appl. Environ. Microbiol.">
        <title>Medium-Chain Fatty Acid Synthesis by 'Candidatus Weimeria bifida' gen. nov., sp. nov., and 'Candidatus Pseudoramibacter fermentans' sp. nov.</title>
        <authorList>
            <person name="Scarborough M.J."/>
            <person name="Myers K.S."/>
            <person name="Donohue T.J."/>
            <person name="Noguera D.R."/>
        </authorList>
    </citation>
    <scope>NUCLEOTIDE SEQUENCE</scope>
    <source>
        <strain evidence="3">LCO1.1</strain>
    </source>
</reference>
<dbReference type="AlphaFoldDB" id="A0A6N7IYU4"/>
<keyword evidence="2" id="KW-1133">Transmembrane helix</keyword>
<evidence type="ECO:0000313" key="4">
    <source>
        <dbReference type="Proteomes" id="UP000460257"/>
    </source>
</evidence>
<gene>
    <name evidence="3" type="ORF">FRC54_02120</name>
</gene>
<keyword evidence="2" id="KW-0812">Transmembrane</keyword>
<dbReference type="Proteomes" id="UP000460257">
    <property type="component" value="Unassembled WGS sequence"/>
</dbReference>
<protein>
    <submittedName>
        <fullName evidence="3">Uncharacterized protein</fullName>
    </submittedName>
</protein>
<comment type="caution">
    <text evidence="3">The sequence shown here is derived from an EMBL/GenBank/DDBJ whole genome shotgun (WGS) entry which is preliminary data.</text>
</comment>
<dbReference type="EMBL" id="VOGC01000002">
    <property type="protein sequence ID" value="MQN00776.1"/>
    <property type="molecule type" value="Genomic_DNA"/>
</dbReference>
<evidence type="ECO:0000256" key="1">
    <source>
        <dbReference type="SAM" id="Coils"/>
    </source>
</evidence>
<keyword evidence="4" id="KW-1185">Reference proteome</keyword>
<proteinExistence type="predicted"/>
<evidence type="ECO:0000313" key="3">
    <source>
        <dbReference type="EMBL" id="MQN00776.1"/>
    </source>
</evidence>